<name>A0ABP0Z9G3_9ROSI</name>
<accession>A0ABP0Z9G3</accession>
<evidence type="ECO:0000313" key="2">
    <source>
        <dbReference type="Proteomes" id="UP001642487"/>
    </source>
</evidence>
<dbReference type="Proteomes" id="UP001642487">
    <property type="component" value="Chromosome 9"/>
</dbReference>
<evidence type="ECO:0000313" key="1">
    <source>
        <dbReference type="EMBL" id="CAK9328722.1"/>
    </source>
</evidence>
<keyword evidence="2" id="KW-1185">Reference proteome</keyword>
<protein>
    <recommendedName>
        <fullName evidence="3">Secreted protein</fullName>
    </recommendedName>
</protein>
<proteinExistence type="predicted"/>
<sequence>MIFKFNLFRCKLSKSCIFPCPFSFVCFQLLVSDCLPDQTIYCTFFPSALCLFPHSVQLAREFCFSFVALHASGKLDLPLSWLFLCTYTRVSHSAIAARVFFLSSRFLSLYYSFFPFPFTDHHRLSFIDSWSSCC</sequence>
<organism evidence="1 2">
    <name type="scientific">Citrullus colocynthis</name>
    <name type="common">colocynth</name>
    <dbReference type="NCBI Taxonomy" id="252529"/>
    <lineage>
        <taxon>Eukaryota</taxon>
        <taxon>Viridiplantae</taxon>
        <taxon>Streptophyta</taxon>
        <taxon>Embryophyta</taxon>
        <taxon>Tracheophyta</taxon>
        <taxon>Spermatophyta</taxon>
        <taxon>Magnoliopsida</taxon>
        <taxon>eudicotyledons</taxon>
        <taxon>Gunneridae</taxon>
        <taxon>Pentapetalae</taxon>
        <taxon>rosids</taxon>
        <taxon>fabids</taxon>
        <taxon>Cucurbitales</taxon>
        <taxon>Cucurbitaceae</taxon>
        <taxon>Benincaseae</taxon>
        <taxon>Citrullus</taxon>
    </lineage>
</organism>
<dbReference type="EMBL" id="OZ021743">
    <property type="protein sequence ID" value="CAK9328722.1"/>
    <property type="molecule type" value="Genomic_DNA"/>
</dbReference>
<gene>
    <name evidence="1" type="ORF">CITCOLO1_LOCUS21146</name>
</gene>
<evidence type="ECO:0008006" key="3">
    <source>
        <dbReference type="Google" id="ProtNLM"/>
    </source>
</evidence>
<reference evidence="1 2" key="1">
    <citation type="submission" date="2024-03" db="EMBL/GenBank/DDBJ databases">
        <authorList>
            <person name="Gkanogiannis A."/>
            <person name="Becerra Lopez-Lavalle L."/>
        </authorList>
    </citation>
    <scope>NUCLEOTIDE SEQUENCE [LARGE SCALE GENOMIC DNA]</scope>
</reference>